<proteinExistence type="inferred from homology"/>
<evidence type="ECO:0000256" key="1">
    <source>
        <dbReference type="ARBA" id="ARBA00038376"/>
    </source>
</evidence>
<dbReference type="Gene3D" id="3.40.50.720">
    <property type="entry name" value="NAD(P)-binding Rossmann-like Domain"/>
    <property type="match status" value="1"/>
</dbReference>
<reference evidence="3 4" key="1">
    <citation type="journal article" date="2024" name="IMA Fungus">
        <title>IMA Genome - F19 : A genome assembly and annotation guide to empower mycologists, including annotated draft genome sequences of Ceratocystis pirilliformis, Diaporthe australafricana, Fusarium ophioides, Paecilomyces lecythidis, and Sporothrix stenoceras.</title>
        <authorList>
            <person name="Aylward J."/>
            <person name="Wilson A.M."/>
            <person name="Visagie C.M."/>
            <person name="Spraker J."/>
            <person name="Barnes I."/>
            <person name="Buitendag C."/>
            <person name="Ceriani C."/>
            <person name="Del Mar Angel L."/>
            <person name="du Plessis D."/>
            <person name="Fuchs T."/>
            <person name="Gasser K."/>
            <person name="Kramer D."/>
            <person name="Li W."/>
            <person name="Munsamy K."/>
            <person name="Piso A."/>
            <person name="Price J.L."/>
            <person name="Sonnekus B."/>
            <person name="Thomas C."/>
            <person name="van der Nest A."/>
            <person name="van Dijk A."/>
            <person name="van Heerden A."/>
            <person name="van Vuuren N."/>
            <person name="Yilmaz N."/>
            <person name="Duong T.A."/>
            <person name="van der Merwe N.A."/>
            <person name="Wingfield M.J."/>
            <person name="Wingfield B.D."/>
        </authorList>
    </citation>
    <scope>NUCLEOTIDE SEQUENCE [LARGE SCALE GENOMIC DNA]</scope>
    <source>
        <strain evidence="3 4">CMW 18167</strain>
    </source>
</reference>
<comment type="caution">
    <text evidence="3">The sequence shown here is derived from an EMBL/GenBank/DDBJ whole genome shotgun (WGS) entry which is preliminary data.</text>
</comment>
<dbReference type="InterPro" id="IPR016040">
    <property type="entry name" value="NAD(P)-bd_dom"/>
</dbReference>
<dbReference type="SUPFAM" id="SSF51735">
    <property type="entry name" value="NAD(P)-binding Rossmann-fold domains"/>
    <property type="match status" value="1"/>
</dbReference>
<evidence type="ECO:0000313" key="4">
    <source>
        <dbReference type="Proteomes" id="UP001583193"/>
    </source>
</evidence>
<name>A0ABR3WS18_9EURO</name>
<comment type="similarity">
    <text evidence="1">Belongs to the avfA family.</text>
</comment>
<dbReference type="PANTHER" id="PTHR43355">
    <property type="entry name" value="FLAVIN REDUCTASE (NADPH)"/>
    <property type="match status" value="1"/>
</dbReference>
<dbReference type="Proteomes" id="UP001583193">
    <property type="component" value="Unassembled WGS sequence"/>
</dbReference>
<protein>
    <recommendedName>
        <fullName evidence="2">NAD(P)-binding domain-containing protein</fullName>
    </recommendedName>
</protein>
<organism evidence="3 4">
    <name type="scientific">Paecilomyces lecythidis</name>
    <dbReference type="NCBI Taxonomy" id="3004212"/>
    <lineage>
        <taxon>Eukaryota</taxon>
        <taxon>Fungi</taxon>
        <taxon>Dikarya</taxon>
        <taxon>Ascomycota</taxon>
        <taxon>Pezizomycotina</taxon>
        <taxon>Eurotiomycetes</taxon>
        <taxon>Eurotiomycetidae</taxon>
        <taxon>Eurotiales</taxon>
        <taxon>Thermoascaceae</taxon>
        <taxon>Paecilomyces</taxon>
    </lineage>
</organism>
<dbReference type="PANTHER" id="PTHR43355:SF2">
    <property type="entry name" value="FLAVIN REDUCTASE (NADPH)"/>
    <property type="match status" value="1"/>
</dbReference>
<evidence type="ECO:0000259" key="2">
    <source>
        <dbReference type="Pfam" id="PF13460"/>
    </source>
</evidence>
<dbReference type="Pfam" id="PF13460">
    <property type="entry name" value="NAD_binding_10"/>
    <property type="match status" value="1"/>
</dbReference>
<gene>
    <name evidence="3" type="ORF">Plec18167_009043</name>
</gene>
<accession>A0ABR3WS18</accession>
<dbReference type="EMBL" id="JAVDPF010000051">
    <property type="protein sequence ID" value="KAL1866375.1"/>
    <property type="molecule type" value="Genomic_DNA"/>
</dbReference>
<evidence type="ECO:0000313" key="3">
    <source>
        <dbReference type="EMBL" id="KAL1866375.1"/>
    </source>
</evidence>
<keyword evidence="4" id="KW-1185">Reference proteome</keyword>
<dbReference type="InterPro" id="IPR051606">
    <property type="entry name" value="Polyketide_Oxido-like"/>
</dbReference>
<sequence length="240" mass="25375">MHLLVLGATGKTGALAYQYALELGNHVTVLVRKASSVTPHADLTVVEGSAMSEADMNLAFAAAGIPVDAVLQCLNPHRAGDHPWAKFLGPPRLVADSTALAARALRRQGRQPGGHKPRLVAMNALGAGQSRKAAPIITKFLIDYSNIGWTYVDHDAVDAEIESNCGDEIDWTVVFAVALSGGGGGLVGGPSGLKPVNTFAHTDSSANWTITRESCARWMVDVAVGRLGDEFRNRRVIVSN</sequence>
<dbReference type="InterPro" id="IPR036291">
    <property type="entry name" value="NAD(P)-bd_dom_sf"/>
</dbReference>
<feature type="domain" description="NAD(P)-binding" evidence="2">
    <location>
        <begin position="7"/>
        <end position="222"/>
    </location>
</feature>